<organism evidence="6 7">
    <name type="scientific">Aliterella atlantica CENA595</name>
    <dbReference type="NCBI Taxonomy" id="1618023"/>
    <lineage>
        <taxon>Bacteria</taxon>
        <taxon>Bacillati</taxon>
        <taxon>Cyanobacteriota</taxon>
        <taxon>Cyanophyceae</taxon>
        <taxon>Chroococcidiopsidales</taxon>
        <taxon>Aliterellaceae</taxon>
        <taxon>Aliterella</taxon>
    </lineage>
</organism>
<dbReference type="PANTHER" id="PTHR32114:SF2">
    <property type="entry name" value="ABC TRANSPORTER ABCH.3"/>
    <property type="match status" value="1"/>
</dbReference>
<dbReference type="Pfam" id="PF13476">
    <property type="entry name" value="AAA_23"/>
    <property type="match status" value="1"/>
</dbReference>
<dbReference type="SUPFAM" id="SSF52540">
    <property type="entry name" value="P-loop containing nucleoside triphosphate hydrolases"/>
    <property type="match status" value="1"/>
</dbReference>
<protein>
    <recommendedName>
        <fullName evidence="3">Nuclease SbcCD subunit C</fullName>
    </recommendedName>
</protein>
<dbReference type="OrthoDB" id="9795626at2"/>
<dbReference type="Proteomes" id="UP000032452">
    <property type="component" value="Unassembled WGS sequence"/>
</dbReference>
<evidence type="ECO:0000313" key="6">
    <source>
        <dbReference type="EMBL" id="KJH73123.1"/>
    </source>
</evidence>
<evidence type="ECO:0000313" key="7">
    <source>
        <dbReference type="Proteomes" id="UP000032452"/>
    </source>
</evidence>
<dbReference type="AlphaFoldDB" id="A0A0D8ZWG2"/>
<evidence type="ECO:0000256" key="3">
    <source>
        <dbReference type="ARBA" id="ARBA00013368"/>
    </source>
</evidence>
<dbReference type="PATRIC" id="fig|1618023.3.peg.5169"/>
<comment type="subunit">
    <text evidence="2">Heterodimer of SbcC and SbcD.</text>
</comment>
<evidence type="ECO:0000256" key="2">
    <source>
        <dbReference type="ARBA" id="ARBA00011322"/>
    </source>
</evidence>
<dbReference type="GO" id="GO:0016887">
    <property type="term" value="F:ATP hydrolysis activity"/>
    <property type="evidence" value="ECO:0007669"/>
    <property type="project" value="InterPro"/>
</dbReference>
<name>A0A0D8ZWG2_9CYAN</name>
<dbReference type="NCBIfam" id="TIGR03185">
    <property type="entry name" value="DNA_S_dndD"/>
    <property type="match status" value="1"/>
</dbReference>
<dbReference type="InterPro" id="IPR017599">
    <property type="entry name" value="DNA_S_DndD"/>
</dbReference>
<dbReference type="InterPro" id="IPR027417">
    <property type="entry name" value="P-loop_NTPase"/>
</dbReference>
<feature type="coiled-coil region" evidence="4">
    <location>
        <begin position="353"/>
        <end position="484"/>
    </location>
</feature>
<evidence type="ECO:0000256" key="1">
    <source>
        <dbReference type="ARBA" id="ARBA00006930"/>
    </source>
</evidence>
<comment type="caution">
    <text evidence="6">The sequence shown here is derived from an EMBL/GenBank/DDBJ whole genome shotgun (WGS) entry which is preliminary data.</text>
</comment>
<accession>A0A0D8ZWG2</accession>
<dbReference type="Gene3D" id="3.40.50.300">
    <property type="entry name" value="P-loop containing nucleotide triphosphate hydrolases"/>
    <property type="match status" value="2"/>
</dbReference>
<proteinExistence type="inferred from homology"/>
<dbReference type="GO" id="GO:0006302">
    <property type="term" value="P:double-strand break repair"/>
    <property type="evidence" value="ECO:0007669"/>
    <property type="project" value="InterPro"/>
</dbReference>
<evidence type="ECO:0000256" key="4">
    <source>
        <dbReference type="SAM" id="Coils"/>
    </source>
</evidence>
<reference evidence="6 7" key="1">
    <citation type="submission" date="2015-02" db="EMBL/GenBank/DDBJ databases">
        <title>Draft genome of a novel marine cyanobacterium (Chroococcales) isolated from South Atlantic Ocean.</title>
        <authorList>
            <person name="Rigonato J."/>
            <person name="Alvarenga D.O."/>
            <person name="Branco L.H."/>
            <person name="Varani A.M."/>
            <person name="Brandini F.P."/>
            <person name="Fiore M.F."/>
        </authorList>
    </citation>
    <scope>NUCLEOTIDE SEQUENCE [LARGE SCALE GENOMIC DNA]</scope>
    <source>
        <strain evidence="6 7">CENA595</strain>
    </source>
</reference>
<feature type="domain" description="Rad50/SbcC-type AAA" evidence="5">
    <location>
        <begin position="6"/>
        <end position="245"/>
    </location>
</feature>
<dbReference type="PANTHER" id="PTHR32114">
    <property type="entry name" value="ABC TRANSPORTER ABCH.3"/>
    <property type="match status" value="1"/>
</dbReference>
<keyword evidence="7" id="KW-1185">Reference proteome</keyword>
<dbReference type="InterPro" id="IPR038729">
    <property type="entry name" value="Rad50/SbcC_AAA"/>
</dbReference>
<dbReference type="EMBL" id="JYON01000002">
    <property type="protein sequence ID" value="KJH73123.1"/>
    <property type="molecule type" value="Genomic_DNA"/>
</dbReference>
<keyword evidence="4" id="KW-0175">Coiled coil</keyword>
<gene>
    <name evidence="6" type="ORF">UH38_03425</name>
</gene>
<dbReference type="RefSeq" id="WP_045053220.1">
    <property type="nucleotide sequence ID" value="NZ_CAWMDP010000059.1"/>
</dbReference>
<feature type="coiled-coil region" evidence="4">
    <location>
        <begin position="214"/>
        <end position="248"/>
    </location>
</feature>
<evidence type="ECO:0000259" key="5">
    <source>
        <dbReference type="Pfam" id="PF13476"/>
    </source>
</evidence>
<comment type="similarity">
    <text evidence="1">Belongs to the SMC family. SbcC subfamily.</text>
</comment>
<sequence>MIFLELVLENFGPYCGRQVLNLRPQTGGDSRPIILLGGMNGGGKTTLMDAIRLALYGHRAQCSTRNNLGYSEFLNQCVNRYTSIGEQTCIELAFEHILNNVQVEFRIKRTWTKNPKNGKDNLGILVDDWSDKALAQIWDERIEDLLPLGISNLFLFDGEQVKELAEQETPTDGVINAIKTLLGLELAERLAIDIDILVNRKRKVLADAQELKTIEEIEQKLNKQKAAHQAAKKQLSIAQDNLEKAQVLHHQASEKFLSEGGKIASDRSKLETQLNYANDAAIKQRQDLIESAEGTLPLTLISPLLEQARSQGQKELRQQQAKIAQNVLKERNQRLLDCINKLALLPEQFSKVKDFIEEEDRELERDIKIVEESWLLAELKVLNQLEGILYYLPNELNKAQEQINNIKQQEEEIIAIEKQLAAAAAPETHEKITLEVKQAQTKLIQAQTDYETTKKHCEELAKAIDKTIKELSEYSEQNIDIKNDEHIIKASTKVQTTLKLFREKLTLRKLNQLETVVTECFLYLLHKSDLVHRIAIDAKTFTLSLYDLQGKPVPKHRLSAGEKQLLAIAFLWALARVSGRNLPIAIDTPLGRLDSSHRNNLVERYFPNASHQVILLSTDTEIGQTEHQQLQTNKAIAQEYLLKYSPGDRQTTIQPGYFW</sequence>
<dbReference type="STRING" id="1618023.UH38_03425"/>